<dbReference type="InterPro" id="IPR016064">
    <property type="entry name" value="NAD/diacylglycerol_kinase_sf"/>
</dbReference>
<evidence type="ECO:0000256" key="6">
    <source>
        <dbReference type="HAMAP-Rule" id="MF_00361"/>
    </source>
</evidence>
<accession>A0ABV1GMH3</accession>
<gene>
    <name evidence="6" type="primary">nadK</name>
    <name evidence="7" type="ORF">WMO38_05820</name>
</gene>
<evidence type="ECO:0000313" key="8">
    <source>
        <dbReference type="Proteomes" id="UP001480973"/>
    </source>
</evidence>
<reference evidence="7 8" key="1">
    <citation type="submission" date="2024-03" db="EMBL/GenBank/DDBJ databases">
        <title>Human intestinal bacterial collection.</title>
        <authorList>
            <person name="Pauvert C."/>
            <person name="Hitch T.C.A."/>
            <person name="Clavel T."/>
        </authorList>
    </citation>
    <scope>NUCLEOTIDE SEQUENCE [LARGE SCALE GENOMIC DNA]</scope>
    <source>
        <strain evidence="7 8">CLA-JM-H10</strain>
    </source>
</reference>
<sequence>MTNKQELATTMRKFYVISNKNKDPEQVCAKKICDYIINAGGECEYYSSDKIQQSDDYNYTDKSIVPEDTECAIVLGGDGTLLQAARDLNELNIPLFGVNIGTLGFLTDADMTSFGSAIDDILAGNYEIDRRMMLNGRIFRKGQQIYENTALNDIVINRCGNLRVIDFDIYVNDQYLSSYSADGVIISTATGSTAYSLSAGGPIIQPNAELMMLTPICPHTLNKRSIVFGAKDTITIVMSDNKRVLEERIATYDGEKFYNVITDDKIVITKSDKVSSFIKTNKDSFLQRIREKLM</sequence>
<comment type="catalytic activity">
    <reaction evidence="5 6">
        <text>NAD(+) + ATP = ADP + NADP(+) + H(+)</text>
        <dbReference type="Rhea" id="RHEA:18629"/>
        <dbReference type="ChEBI" id="CHEBI:15378"/>
        <dbReference type="ChEBI" id="CHEBI:30616"/>
        <dbReference type="ChEBI" id="CHEBI:57540"/>
        <dbReference type="ChEBI" id="CHEBI:58349"/>
        <dbReference type="ChEBI" id="CHEBI:456216"/>
        <dbReference type="EC" id="2.7.1.23"/>
    </reaction>
</comment>
<dbReference type="Pfam" id="PF01513">
    <property type="entry name" value="NAD_kinase"/>
    <property type="match status" value="1"/>
</dbReference>
<evidence type="ECO:0000313" key="7">
    <source>
        <dbReference type="EMBL" id="MEQ2534631.1"/>
    </source>
</evidence>
<feature type="active site" description="Proton acceptor" evidence="6">
    <location>
        <position position="78"/>
    </location>
</feature>
<organism evidence="7 8">
    <name type="scientific">Lachnospira intestinalis</name>
    <dbReference type="NCBI Taxonomy" id="3133158"/>
    <lineage>
        <taxon>Bacteria</taxon>
        <taxon>Bacillati</taxon>
        <taxon>Bacillota</taxon>
        <taxon>Clostridia</taxon>
        <taxon>Lachnospirales</taxon>
        <taxon>Lachnospiraceae</taxon>
        <taxon>Lachnospira</taxon>
    </lineage>
</organism>
<comment type="caution">
    <text evidence="7">The sequence shown here is derived from an EMBL/GenBank/DDBJ whole genome shotgun (WGS) entry which is preliminary data.</text>
</comment>
<keyword evidence="6" id="KW-0547">Nucleotide-binding</keyword>
<dbReference type="GO" id="GO:0016301">
    <property type="term" value="F:kinase activity"/>
    <property type="evidence" value="ECO:0007669"/>
    <property type="project" value="UniProtKB-KW"/>
</dbReference>
<dbReference type="SUPFAM" id="SSF111331">
    <property type="entry name" value="NAD kinase/diacylglycerol kinase-like"/>
    <property type="match status" value="1"/>
</dbReference>
<dbReference type="Pfam" id="PF20143">
    <property type="entry name" value="NAD_kinase_C"/>
    <property type="match status" value="1"/>
</dbReference>
<feature type="binding site" evidence="6">
    <location>
        <begin position="78"/>
        <end position="79"/>
    </location>
    <ligand>
        <name>NAD(+)</name>
        <dbReference type="ChEBI" id="CHEBI:57540"/>
    </ligand>
</feature>
<comment type="function">
    <text evidence="6">Involved in the regulation of the intracellular balance of NAD and NADP, and is a key enzyme in the biosynthesis of NADP. Catalyzes specifically the phosphorylation on 2'-hydroxyl of the adenosine moiety of NAD to yield NADP.</text>
</comment>
<dbReference type="Proteomes" id="UP001480973">
    <property type="component" value="Unassembled WGS sequence"/>
</dbReference>
<evidence type="ECO:0000256" key="3">
    <source>
        <dbReference type="ARBA" id="ARBA00022857"/>
    </source>
</evidence>
<feature type="binding site" evidence="6">
    <location>
        <position position="163"/>
    </location>
    <ligand>
        <name>NAD(+)</name>
        <dbReference type="ChEBI" id="CHEBI:57540"/>
    </ligand>
</feature>
<dbReference type="PANTHER" id="PTHR20275">
    <property type="entry name" value="NAD KINASE"/>
    <property type="match status" value="1"/>
</dbReference>
<keyword evidence="2 6" id="KW-0418">Kinase</keyword>
<dbReference type="InterPro" id="IPR002504">
    <property type="entry name" value="NADK"/>
</dbReference>
<keyword evidence="3 6" id="KW-0521">NADP</keyword>
<keyword evidence="4 6" id="KW-0520">NAD</keyword>
<name>A0ABV1GMH3_9FIRM</name>
<comment type="similarity">
    <text evidence="6">Belongs to the NAD kinase family.</text>
</comment>
<dbReference type="Gene3D" id="2.60.200.30">
    <property type="entry name" value="Probable inorganic polyphosphate/atp-NAD kinase, domain 2"/>
    <property type="match status" value="1"/>
</dbReference>
<comment type="caution">
    <text evidence="6">Lacks conserved residue(s) required for the propagation of feature annotation.</text>
</comment>
<keyword evidence="1 6" id="KW-0808">Transferase</keyword>
<feature type="binding site" evidence="6">
    <location>
        <position position="182"/>
    </location>
    <ligand>
        <name>NAD(+)</name>
        <dbReference type="ChEBI" id="CHEBI:57540"/>
    </ligand>
</feature>
<dbReference type="InterPro" id="IPR017438">
    <property type="entry name" value="ATP-NAD_kinase_N"/>
</dbReference>
<comment type="cofactor">
    <cofactor evidence="6">
        <name>a divalent metal cation</name>
        <dbReference type="ChEBI" id="CHEBI:60240"/>
    </cofactor>
</comment>
<dbReference type="EC" id="2.7.1.23" evidence="6"/>
<dbReference type="HAMAP" id="MF_00361">
    <property type="entry name" value="NAD_kinase"/>
    <property type="match status" value="1"/>
</dbReference>
<feature type="binding site" evidence="6">
    <location>
        <begin position="193"/>
        <end position="198"/>
    </location>
    <ligand>
        <name>NAD(+)</name>
        <dbReference type="ChEBI" id="CHEBI:57540"/>
    </ligand>
</feature>
<dbReference type="Gene3D" id="3.40.50.10330">
    <property type="entry name" value="Probable inorganic polyphosphate/atp-NAD kinase, domain 1"/>
    <property type="match status" value="1"/>
</dbReference>
<evidence type="ECO:0000256" key="1">
    <source>
        <dbReference type="ARBA" id="ARBA00022679"/>
    </source>
</evidence>
<evidence type="ECO:0000256" key="4">
    <source>
        <dbReference type="ARBA" id="ARBA00023027"/>
    </source>
</evidence>
<comment type="subcellular location">
    <subcellularLocation>
        <location evidence="6">Cytoplasm</location>
    </subcellularLocation>
</comment>
<keyword evidence="6" id="KW-0963">Cytoplasm</keyword>
<keyword evidence="6" id="KW-0067">ATP-binding</keyword>
<evidence type="ECO:0000256" key="2">
    <source>
        <dbReference type="ARBA" id="ARBA00022777"/>
    </source>
</evidence>
<dbReference type="PANTHER" id="PTHR20275:SF0">
    <property type="entry name" value="NAD KINASE"/>
    <property type="match status" value="1"/>
</dbReference>
<keyword evidence="8" id="KW-1185">Reference proteome</keyword>
<dbReference type="InterPro" id="IPR017437">
    <property type="entry name" value="ATP-NAD_kinase_PpnK-typ_C"/>
</dbReference>
<feature type="binding site" evidence="6">
    <location>
        <begin position="152"/>
        <end position="153"/>
    </location>
    <ligand>
        <name>NAD(+)</name>
        <dbReference type="ChEBI" id="CHEBI:57540"/>
    </ligand>
</feature>
<dbReference type="EMBL" id="JBBMES010000004">
    <property type="protein sequence ID" value="MEQ2534631.1"/>
    <property type="molecule type" value="Genomic_DNA"/>
</dbReference>
<protein>
    <recommendedName>
        <fullName evidence="6">NAD kinase</fullName>
        <ecNumber evidence="6">2.7.1.23</ecNumber>
    </recommendedName>
    <alternativeName>
        <fullName evidence="6">ATP-dependent NAD kinase</fullName>
    </alternativeName>
</protein>
<evidence type="ECO:0000256" key="5">
    <source>
        <dbReference type="ARBA" id="ARBA00047925"/>
    </source>
</evidence>
<proteinExistence type="inferred from homology"/>